<organism evidence="2 3">
    <name type="scientific">Gadus morhua</name>
    <name type="common">Atlantic cod</name>
    <dbReference type="NCBI Taxonomy" id="8049"/>
    <lineage>
        <taxon>Eukaryota</taxon>
        <taxon>Metazoa</taxon>
        <taxon>Chordata</taxon>
        <taxon>Craniata</taxon>
        <taxon>Vertebrata</taxon>
        <taxon>Euteleostomi</taxon>
        <taxon>Actinopterygii</taxon>
        <taxon>Neopterygii</taxon>
        <taxon>Teleostei</taxon>
        <taxon>Neoteleostei</taxon>
        <taxon>Acanthomorphata</taxon>
        <taxon>Zeiogadaria</taxon>
        <taxon>Gadariae</taxon>
        <taxon>Gadiformes</taxon>
        <taxon>Gadoidei</taxon>
        <taxon>Gadidae</taxon>
        <taxon>Gadus</taxon>
    </lineage>
</organism>
<keyword evidence="1" id="KW-0472">Membrane</keyword>
<evidence type="ECO:0000313" key="3">
    <source>
        <dbReference type="Proteomes" id="UP000694546"/>
    </source>
</evidence>
<reference evidence="2" key="2">
    <citation type="submission" date="2025-09" db="UniProtKB">
        <authorList>
            <consortium name="Ensembl"/>
        </authorList>
    </citation>
    <scope>IDENTIFICATION</scope>
</reference>
<name>A0A8C5FX88_GADMO</name>
<evidence type="ECO:0000313" key="2">
    <source>
        <dbReference type="Ensembl" id="ENSGMOP00000068325.1"/>
    </source>
</evidence>
<dbReference type="Proteomes" id="UP000694546">
    <property type="component" value="Chromosome 8"/>
</dbReference>
<dbReference type="AlphaFoldDB" id="A0A8C5FX88"/>
<dbReference type="Ensembl" id="ENSGMOT00000057752.1">
    <property type="protein sequence ID" value="ENSGMOP00000068325.1"/>
    <property type="gene ID" value="ENSGMOG00000024930.1"/>
</dbReference>
<reference evidence="2" key="1">
    <citation type="submission" date="2025-08" db="UniProtKB">
        <authorList>
            <consortium name="Ensembl"/>
        </authorList>
    </citation>
    <scope>IDENTIFICATION</scope>
</reference>
<accession>A0A8C5FX88</accession>
<feature type="transmembrane region" description="Helical" evidence="1">
    <location>
        <begin position="103"/>
        <end position="125"/>
    </location>
</feature>
<proteinExistence type="predicted"/>
<keyword evidence="1" id="KW-1133">Transmembrane helix</keyword>
<keyword evidence="3" id="KW-1185">Reference proteome</keyword>
<evidence type="ECO:0000256" key="1">
    <source>
        <dbReference type="SAM" id="Phobius"/>
    </source>
</evidence>
<keyword evidence="1" id="KW-0812">Transmembrane</keyword>
<sequence length="126" mass="14000">RLGSKGTKACLATDFSSYNGTIGTIGSSQVLSQLVKLLVISKSRPLTKNTWVDYPFLNLDGQPVILCTNIPNMVLLCLIRCSVFSFIIVCADKEVTSMSFIMLVLRILFLKAVAFNVLMTLRLWIH</sequence>
<protein>
    <submittedName>
        <fullName evidence="2">Uncharacterized protein</fullName>
    </submittedName>
</protein>